<dbReference type="Proteomes" id="UP000646877">
    <property type="component" value="Unassembled WGS sequence"/>
</dbReference>
<evidence type="ECO:0000313" key="1">
    <source>
        <dbReference type="EMBL" id="NLR22961.1"/>
    </source>
</evidence>
<dbReference type="RefSeq" id="WP_130125853.1">
    <property type="nucleotide sequence ID" value="NZ_CBCSDF010000012.1"/>
</dbReference>
<dbReference type="EMBL" id="CP137578">
    <property type="protein sequence ID" value="WOX27868.1"/>
    <property type="molecule type" value="Genomic_DNA"/>
</dbReference>
<name>A0A8I2H4I1_9GAMM</name>
<reference evidence="1" key="1">
    <citation type="submission" date="2019-10" db="EMBL/GenBank/DDBJ databases">
        <authorList>
            <person name="Paulsen S."/>
        </authorList>
    </citation>
    <scope>NUCLEOTIDE SEQUENCE</scope>
    <source>
        <strain evidence="1">LMG 19692</strain>
    </source>
</reference>
<reference evidence="2 4" key="2">
    <citation type="submission" date="2023-10" db="EMBL/GenBank/DDBJ databases">
        <title>To unveil natural product biosynthetic capacity in Pseudoalteromonas.</title>
        <authorList>
            <person name="Wang J."/>
        </authorList>
    </citation>
    <scope>NUCLEOTIDE SEQUENCE [LARGE SCALE GENOMIC DNA]</scope>
    <source>
        <strain evidence="2 4">DSM 15914</strain>
    </source>
</reference>
<evidence type="ECO:0000313" key="3">
    <source>
        <dbReference type="Proteomes" id="UP000646877"/>
    </source>
</evidence>
<dbReference type="EMBL" id="WEIA01000011">
    <property type="protein sequence ID" value="NLR22961.1"/>
    <property type="molecule type" value="Genomic_DNA"/>
</dbReference>
<protein>
    <submittedName>
        <fullName evidence="1">Uncharacterized protein</fullName>
    </submittedName>
</protein>
<accession>A0A8I2H4I1</accession>
<gene>
    <name evidence="1" type="ORF">F9Y85_16925</name>
    <name evidence="2" type="ORF">R5H13_14575</name>
</gene>
<dbReference type="Proteomes" id="UP001304419">
    <property type="component" value="Chromosome 1"/>
</dbReference>
<sequence length="68" mass="7985">MVISSMQKKGGYVTYSCRFVQYTTVTQAFIYQVLALFLSSWHGNGQLVVFYQYASWIFYCHKSDFCDK</sequence>
<evidence type="ECO:0000313" key="4">
    <source>
        <dbReference type="Proteomes" id="UP001304419"/>
    </source>
</evidence>
<evidence type="ECO:0000313" key="2">
    <source>
        <dbReference type="EMBL" id="WOX27868.1"/>
    </source>
</evidence>
<dbReference type="AlphaFoldDB" id="A0A8I2H4I1"/>
<organism evidence="1 3">
    <name type="scientific">Pseudoalteromonas maricaloris</name>
    <dbReference type="NCBI Taxonomy" id="184924"/>
    <lineage>
        <taxon>Bacteria</taxon>
        <taxon>Pseudomonadati</taxon>
        <taxon>Pseudomonadota</taxon>
        <taxon>Gammaproteobacteria</taxon>
        <taxon>Alteromonadales</taxon>
        <taxon>Pseudoalteromonadaceae</taxon>
        <taxon>Pseudoalteromonas</taxon>
    </lineage>
</organism>
<proteinExistence type="predicted"/>
<keyword evidence="4" id="KW-1185">Reference proteome</keyword>